<comment type="caution">
    <text evidence="7">The sequence shown here is derived from an EMBL/GenBank/DDBJ whole genome shotgun (WGS) entry which is preliminary data.</text>
</comment>
<evidence type="ECO:0000313" key="8">
    <source>
        <dbReference type="Proteomes" id="UP000656319"/>
    </source>
</evidence>
<evidence type="ECO:0000313" key="7">
    <source>
        <dbReference type="EMBL" id="CAD6543774.1"/>
    </source>
</evidence>
<evidence type="ECO:0000256" key="3">
    <source>
        <dbReference type="ARBA" id="ARBA00022793"/>
    </source>
</evidence>
<dbReference type="InterPro" id="IPR015422">
    <property type="entry name" value="PyrdxlP-dep_Trfase_small"/>
</dbReference>
<dbReference type="InterPro" id="IPR015424">
    <property type="entry name" value="PyrdxlP-dep_Trfase"/>
</dbReference>
<dbReference type="Proteomes" id="UP000656319">
    <property type="component" value="Unassembled WGS sequence"/>
</dbReference>
<gene>
    <name evidence="7" type="ORF">LMG27952_04088</name>
</gene>
<protein>
    <submittedName>
        <fullName evidence="7">Tryptophan decarboxylase</fullName>
        <ecNumber evidence="7">4.1.1.105</ecNumber>
    </submittedName>
</protein>
<keyword evidence="5 6" id="KW-0456">Lyase</keyword>
<keyword evidence="4 6" id="KW-0663">Pyridoxal phosphate</keyword>
<dbReference type="SUPFAM" id="SSF53383">
    <property type="entry name" value="PLP-dependent transferases"/>
    <property type="match status" value="1"/>
</dbReference>
<proteinExistence type="inferred from homology"/>
<dbReference type="Gene3D" id="3.40.640.10">
    <property type="entry name" value="Type I PLP-dependent aspartate aminotransferase-like (Major domain)"/>
    <property type="match status" value="1"/>
</dbReference>
<dbReference type="EC" id="4.1.1.105" evidence="7"/>
<dbReference type="Pfam" id="PF00282">
    <property type="entry name" value="Pyridoxal_deC"/>
    <property type="match status" value="1"/>
</dbReference>
<dbReference type="EMBL" id="CAJHCQ010000010">
    <property type="protein sequence ID" value="CAD6543774.1"/>
    <property type="molecule type" value="Genomic_DNA"/>
</dbReference>
<evidence type="ECO:0000256" key="4">
    <source>
        <dbReference type="ARBA" id="ARBA00022898"/>
    </source>
</evidence>
<keyword evidence="3" id="KW-0210">Decarboxylase</keyword>
<evidence type="ECO:0000256" key="1">
    <source>
        <dbReference type="ARBA" id="ARBA00001933"/>
    </source>
</evidence>
<keyword evidence="8" id="KW-1185">Reference proteome</keyword>
<dbReference type="InterPro" id="IPR010977">
    <property type="entry name" value="Aromatic_deC"/>
</dbReference>
<sequence length="499" mass="52881">MAEWSMDLDDADDARTALEAAYRHALSFHRGRGSLPPAATAGFGALMHAFGGPVPELGVPAGQVIEQLAAAAGPGLMGTAGPRFFGWVAGGSHPAGVAADWLTSVWGQNAACYEGAPAAAVAEQVAAQWLVDVLRLPRECSVGITTGATMSNFVCLAAARSALLQRVGWDVEADGMSGAPPITVFAGEEAHASVFAALRYLGFGERKVVRIACDSAGRMGVEALRAALAQCGGPHVVIAQAGHIMTGAFDPVEAIVRLTRERGGWLHVDGAFGLWARACPARAPLAAGVEFADSWATDAHKWLQAPYECGCAFVRDTDAHRRAMTMGAGYLPPAGSECIRDPLHYTPELSRRARGFALWALLRAFGRRGIAAMIERHCAMAQRLADRLGAEPGIEVLNEVELNQVVVRFGRHEPAARGDALTQATLERIRQAGICFAHGAHWRGRRVMRLSVIAWPTTGDDIDRSADSMIEAWRATRQAAACIEAACPSPAPCMDHAST</sequence>
<reference evidence="7 8" key="1">
    <citation type="submission" date="2020-10" db="EMBL/GenBank/DDBJ databases">
        <authorList>
            <person name="Peeters C."/>
        </authorList>
    </citation>
    <scope>NUCLEOTIDE SEQUENCE [LARGE SCALE GENOMIC DNA]</scope>
    <source>
        <strain evidence="7 8">LMG 27952</strain>
    </source>
</reference>
<evidence type="ECO:0000256" key="6">
    <source>
        <dbReference type="RuleBase" id="RU000382"/>
    </source>
</evidence>
<accession>A0ABM8NUC2</accession>
<evidence type="ECO:0000256" key="5">
    <source>
        <dbReference type="ARBA" id="ARBA00023239"/>
    </source>
</evidence>
<dbReference type="GO" id="GO:0036469">
    <property type="term" value="F:L-tryptophan decarboxylase activity"/>
    <property type="evidence" value="ECO:0007669"/>
    <property type="project" value="UniProtKB-EC"/>
</dbReference>
<comment type="similarity">
    <text evidence="2 6">Belongs to the group II decarboxylase family.</text>
</comment>
<organism evidence="7 8">
    <name type="scientific">Paraburkholderia hiiakae</name>
    <dbReference type="NCBI Taxonomy" id="1081782"/>
    <lineage>
        <taxon>Bacteria</taxon>
        <taxon>Pseudomonadati</taxon>
        <taxon>Pseudomonadota</taxon>
        <taxon>Betaproteobacteria</taxon>
        <taxon>Burkholderiales</taxon>
        <taxon>Burkholderiaceae</taxon>
        <taxon>Paraburkholderia</taxon>
    </lineage>
</organism>
<name>A0ABM8NUC2_9BURK</name>
<dbReference type="PANTHER" id="PTHR11999:SF70">
    <property type="entry name" value="MIP05841P"/>
    <property type="match status" value="1"/>
</dbReference>
<evidence type="ECO:0000256" key="2">
    <source>
        <dbReference type="ARBA" id="ARBA00009533"/>
    </source>
</evidence>
<dbReference type="InterPro" id="IPR015421">
    <property type="entry name" value="PyrdxlP-dep_Trfase_major"/>
</dbReference>
<dbReference type="PANTHER" id="PTHR11999">
    <property type="entry name" value="GROUP II PYRIDOXAL-5-PHOSPHATE DECARBOXYLASE"/>
    <property type="match status" value="1"/>
</dbReference>
<comment type="cofactor">
    <cofactor evidence="1 6">
        <name>pyridoxal 5'-phosphate</name>
        <dbReference type="ChEBI" id="CHEBI:597326"/>
    </cofactor>
</comment>
<dbReference type="InterPro" id="IPR002129">
    <property type="entry name" value="PyrdxlP-dep_de-COase"/>
</dbReference>
<dbReference type="Gene3D" id="3.90.1150.10">
    <property type="entry name" value="Aspartate Aminotransferase, domain 1"/>
    <property type="match status" value="1"/>
</dbReference>
<dbReference type="RefSeq" id="WP_236596953.1">
    <property type="nucleotide sequence ID" value="NZ_CAJHCQ010000010.1"/>
</dbReference>